<dbReference type="InterPro" id="IPR013083">
    <property type="entry name" value="Znf_RING/FYVE/PHD"/>
</dbReference>
<keyword evidence="8 14" id="KW-0863">Zinc-finger</keyword>
<keyword evidence="9" id="KW-0833">Ubl conjugation pathway</keyword>
<comment type="caution">
    <text evidence="17">The sequence shown here is derived from an EMBL/GenBank/DDBJ whole genome shotgun (WGS) entry which is preliminary data.</text>
</comment>
<feature type="transmembrane region" description="Helical" evidence="15">
    <location>
        <begin position="12"/>
        <end position="39"/>
    </location>
</feature>
<dbReference type="Pfam" id="PF13639">
    <property type="entry name" value="zf-RING_2"/>
    <property type="match status" value="1"/>
</dbReference>
<dbReference type="GO" id="GO:0016020">
    <property type="term" value="C:membrane"/>
    <property type="evidence" value="ECO:0007669"/>
    <property type="project" value="UniProtKB-SubCell"/>
</dbReference>
<dbReference type="EC" id="2.3.2.27" evidence="4"/>
<dbReference type="PROSITE" id="PS50089">
    <property type="entry name" value="ZF_RING_2"/>
    <property type="match status" value="1"/>
</dbReference>
<dbReference type="CDD" id="cd16461">
    <property type="entry name" value="RING-H2_EL5-like"/>
    <property type="match status" value="1"/>
</dbReference>
<dbReference type="PANTHER" id="PTHR45768">
    <property type="entry name" value="E3 UBIQUITIN-PROTEIN LIGASE RNF13-LIKE"/>
    <property type="match status" value="1"/>
</dbReference>
<evidence type="ECO:0000256" key="13">
    <source>
        <dbReference type="ARBA" id="ARBA00024209"/>
    </source>
</evidence>
<evidence type="ECO:0000256" key="4">
    <source>
        <dbReference type="ARBA" id="ARBA00012483"/>
    </source>
</evidence>
<evidence type="ECO:0000256" key="8">
    <source>
        <dbReference type="ARBA" id="ARBA00022771"/>
    </source>
</evidence>
<evidence type="ECO:0000313" key="18">
    <source>
        <dbReference type="Proteomes" id="UP001159364"/>
    </source>
</evidence>
<dbReference type="PANTHER" id="PTHR45768:SF61">
    <property type="entry name" value="RING-H2 FINGER PROTEIN ATL18"/>
    <property type="match status" value="1"/>
</dbReference>
<dbReference type="Gene3D" id="3.30.40.10">
    <property type="entry name" value="Zinc/RING finger domain, C3HC4 (zinc finger)"/>
    <property type="match status" value="1"/>
</dbReference>
<dbReference type="SUPFAM" id="SSF57850">
    <property type="entry name" value="RING/U-box"/>
    <property type="match status" value="1"/>
</dbReference>
<evidence type="ECO:0000256" key="15">
    <source>
        <dbReference type="SAM" id="Phobius"/>
    </source>
</evidence>
<comment type="subcellular location">
    <subcellularLocation>
        <location evidence="2">Membrane</location>
        <topology evidence="2">Single-pass membrane protein</topology>
    </subcellularLocation>
</comment>
<evidence type="ECO:0000256" key="1">
    <source>
        <dbReference type="ARBA" id="ARBA00000900"/>
    </source>
</evidence>
<dbReference type="AlphaFoldDB" id="A0AAV8U796"/>
<keyword evidence="11 15" id="KW-1133">Transmembrane helix</keyword>
<evidence type="ECO:0000256" key="5">
    <source>
        <dbReference type="ARBA" id="ARBA00022679"/>
    </source>
</evidence>
<name>A0AAV8U796_9ROSI</name>
<evidence type="ECO:0000256" key="6">
    <source>
        <dbReference type="ARBA" id="ARBA00022692"/>
    </source>
</evidence>
<dbReference type="InterPro" id="IPR001841">
    <property type="entry name" value="Znf_RING"/>
</dbReference>
<gene>
    <name evidence="17" type="ORF">K2173_020154</name>
</gene>
<comment type="similarity">
    <text evidence="13">Belongs to the RING-type zinc finger family. ATL subfamily.</text>
</comment>
<dbReference type="SMART" id="SM00184">
    <property type="entry name" value="RING"/>
    <property type="match status" value="1"/>
</dbReference>
<accession>A0AAV8U796</accession>
<comment type="catalytic activity">
    <reaction evidence="1">
        <text>S-ubiquitinyl-[E2 ubiquitin-conjugating enzyme]-L-cysteine + [acceptor protein]-L-lysine = [E2 ubiquitin-conjugating enzyme]-L-cysteine + N(6)-ubiquitinyl-[acceptor protein]-L-lysine.</text>
        <dbReference type="EC" id="2.3.2.27"/>
    </reaction>
</comment>
<organism evidence="17 18">
    <name type="scientific">Erythroxylum novogranatense</name>
    <dbReference type="NCBI Taxonomy" id="1862640"/>
    <lineage>
        <taxon>Eukaryota</taxon>
        <taxon>Viridiplantae</taxon>
        <taxon>Streptophyta</taxon>
        <taxon>Embryophyta</taxon>
        <taxon>Tracheophyta</taxon>
        <taxon>Spermatophyta</taxon>
        <taxon>Magnoliopsida</taxon>
        <taxon>eudicotyledons</taxon>
        <taxon>Gunneridae</taxon>
        <taxon>Pentapetalae</taxon>
        <taxon>rosids</taxon>
        <taxon>fabids</taxon>
        <taxon>Malpighiales</taxon>
        <taxon>Erythroxylaceae</taxon>
        <taxon>Erythroxylum</taxon>
    </lineage>
</organism>
<proteinExistence type="inferred from homology"/>
<keyword evidence="7" id="KW-0479">Metal-binding</keyword>
<dbReference type="Proteomes" id="UP001159364">
    <property type="component" value="Linkage Group LG01"/>
</dbReference>
<protein>
    <recommendedName>
        <fullName evidence="4">RING-type E3 ubiquitin transferase</fullName>
        <ecNumber evidence="4">2.3.2.27</ecNumber>
    </recommendedName>
</protein>
<sequence length="244" mass="27281">MSGKIFGVQSEIMVTTIVILLILLFMGIGVLIILVHVCIMGRALRQRIANNIATERENIDRSSMSIDDVEKLPSYHYARNESGSSPVICAVCLDNFEDGDRCRLLPLCKHSFHAQCVDAWLLKTPICPICRTCTDLRRVGMITGEELSSHFGDTSMDTRGSLTTESSHYSDFSVEVREGMPRGSRHFMNSDRCFTRENKATQSRDVTVDSRQNEGETSHVNVDGIDLIQTSNQPNTVGIEHITR</sequence>
<reference evidence="17 18" key="1">
    <citation type="submission" date="2021-09" db="EMBL/GenBank/DDBJ databases">
        <title>Genomic insights and catalytic innovation underlie evolution of tropane alkaloids biosynthesis.</title>
        <authorList>
            <person name="Wang Y.-J."/>
            <person name="Tian T."/>
            <person name="Huang J.-P."/>
            <person name="Huang S.-X."/>
        </authorList>
    </citation>
    <scope>NUCLEOTIDE SEQUENCE [LARGE SCALE GENOMIC DNA]</scope>
    <source>
        <strain evidence="17">KIB-2018</strain>
        <tissue evidence="17">Leaf</tissue>
    </source>
</reference>
<evidence type="ECO:0000256" key="9">
    <source>
        <dbReference type="ARBA" id="ARBA00022786"/>
    </source>
</evidence>
<comment type="pathway">
    <text evidence="3">Protein modification; protein ubiquitination.</text>
</comment>
<dbReference type="GO" id="GO:0061630">
    <property type="term" value="F:ubiquitin protein ligase activity"/>
    <property type="evidence" value="ECO:0007669"/>
    <property type="project" value="UniProtKB-EC"/>
</dbReference>
<keyword evidence="10" id="KW-0862">Zinc</keyword>
<keyword evidence="6 15" id="KW-0812">Transmembrane</keyword>
<evidence type="ECO:0000256" key="11">
    <source>
        <dbReference type="ARBA" id="ARBA00022989"/>
    </source>
</evidence>
<feature type="domain" description="RING-type" evidence="16">
    <location>
        <begin position="89"/>
        <end position="131"/>
    </location>
</feature>
<dbReference type="GO" id="GO:0008270">
    <property type="term" value="F:zinc ion binding"/>
    <property type="evidence" value="ECO:0007669"/>
    <property type="project" value="UniProtKB-KW"/>
</dbReference>
<keyword evidence="5" id="KW-0808">Transferase</keyword>
<evidence type="ECO:0000256" key="14">
    <source>
        <dbReference type="PROSITE-ProRule" id="PRU00175"/>
    </source>
</evidence>
<evidence type="ECO:0000256" key="12">
    <source>
        <dbReference type="ARBA" id="ARBA00023136"/>
    </source>
</evidence>
<evidence type="ECO:0000259" key="16">
    <source>
        <dbReference type="PROSITE" id="PS50089"/>
    </source>
</evidence>
<evidence type="ECO:0000256" key="7">
    <source>
        <dbReference type="ARBA" id="ARBA00022723"/>
    </source>
</evidence>
<evidence type="ECO:0000313" key="17">
    <source>
        <dbReference type="EMBL" id="KAJ8775150.1"/>
    </source>
</evidence>
<keyword evidence="18" id="KW-1185">Reference proteome</keyword>
<keyword evidence="12 15" id="KW-0472">Membrane</keyword>
<evidence type="ECO:0000256" key="2">
    <source>
        <dbReference type="ARBA" id="ARBA00004167"/>
    </source>
</evidence>
<evidence type="ECO:0000256" key="3">
    <source>
        <dbReference type="ARBA" id="ARBA00004906"/>
    </source>
</evidence>
<evidence type="ECO:0000256" key="10">
    <source>
        <dbReference type="ARBA" id="ARBA00022833"/>
    </source>
</evidence>
<dbReference type="EMBL" id="JAIWQS010000001">
    <property type="protein sequence ID" value="KAJ8775150.1"/>
    <property type="molecule type" value="Genomic_DNA"/>
</dbReference>